<protein>
    <submittedName>
        <fullName evidence="1">Uncharacterized protein</fullName>
    </submittedName>
</protein>
<sequence length="171" mass="18597">MSREKREYLEPSEPSAPSQAERSDYLIDAESQVQRPDYLSGPDGQVDPMAASSSRVPPAYADADRGFNGYNELNSYSAPPNTYSAPPTAYPLYPPPTSSPPYTLPYPASPPVGPPEPIHLTLLNPRMVSSGFSMVMPDSLHQLAPRPVNSATWTAFMHELNDVLHKAPGTV</sequence>
<proteinExistence type="predicted"/>
<gene>
    <name evidence="1" type="ORF">IWW38_003397</name>
</gene>
<reference evidence="1" key="1">
    <citation type="submission" date="2022-07" db="EMBL/GenBank/DDBJ databases">
        <title>Phylogenomic reconstructions and comparative analyses of Kickxellomycotina fungi.</title>
        <authorList>
            <person name="Reynolds N.K."/>
            <person name="Stajich J.E."/>
            <person name="Barry K."/>
            <person name="Grigoriev I.V."/>
            <person name="Crous P."/>
            <person name="Smith M.E."/>
        </authorList>
    </citation>
    <scope>NUCLEOTIDE SEQUENCE</scope>
    <source>
        <strain evidence="1">CBS 190363</strain>
    </source>
</reference>
<dbReference type="Proteomes" id="UP001139981">
    <property type="component" value="Unassembled WGS sequence"/>
</dbReference>
<evidence type="ECO:0000313" key="2">
    <source>
        <dbReference type="Proteomes" id="UP001139981"/>
    </source>
</evidence>
<evidence type="ECO:0000313" key="1">
    <source>
        <dbReference type="EMBL" id="KAJ2891975.1"/>
    </source>
</evidence>
<keyword evidence="2" id="KW-1185">Reference proteome</keyword>
<name>A0ACC1M1K0_9FUNG</name>
<comment type="caution">
    <text evidence="1">The sequence shown here is derived from an EMBL/GenBank/DDBJ whole genome shotgun (WGS) entry which is preliminary data.</text>
</comment>
<feature type="non-terminal residue" evidence="1">
    <location>
        <position position="171"/>
    </location>
</feature>
<organism evidence="1 2">
    <name type="scientific">Coemansia aciculifera</name>
    <dbReference type="NCBI Taxonomy" id="417176"/>
    <lineage>
        <taxon>Eukaryota</taxon>
        <taxon>Fungi</taxon>
        <taxon>Fungi incertae sedis</taxon>
        <taxon>Zoopagomycota</taxon>
        <taxon>Kickxellomycotina</taxon>
        <taxon>Kickxellomycetes</taxon>
        <taxon>Kickxellales</taxon>
        <taxon>Kickxellaceae</taxon>
        <taxon>Coemansia</taxon>
    </lineage>
</organism>
<accession>A0ACC1M1K0</accession>
<dbReference type="EMBL" id="JANBVB010000843">
    <property type="protein sequence ID" value="KAJ2891975.1"/>
    <property type="molecule type" value="Genomic_DNA"/>
</dbReference>